<dbReference type="EMBL" id="JAIWYP010000013">
    <property type="protein sequence ID" value="KAH3716677.1"/>
    <property type="molecule type" value="Genomic_DNA"/>
</dbReference>
<name>A0A9D4C3X8_DREPO</name>
<dbReference type="InterPro" id="IPR001878">
    <property type="entry name" value="Znf_CCHC"/>
</dbReference>
<dbReference type="SUPFAM" id="SSF57756">
    <property type="entry name" value="Retrovirus zinc finger-like domains"/>
    <property type="match status" value="1"/>
</dbReference>
<dbReference type="PROSITE" id="PS50158">
    <property type="entry name" value="ZF_CCHC"/>
    <property type="match status" value="1"/>
</dbReference>
<dbReference type="AlphaFoldDB" id="A0A9D4C3X8"/>
<evidence type="ECO:0000259" key="2">
    <source>
        <dbReference type="PROSITE" id="PS50158"/>
    </source>
</evidence>
<organism evidence="3 4">
    <name type="scientific">Dreissena polymorpha</name>
    <name type="common">Zebra mussel</name>
    <name type="synonym">Mytilus polymorpha</name>
    <dbReference type="NCBI Taxonomy" id="45954"/>
    <lineage>
        <taxon>Eukaryota</taxon>
        <taxon>Metazoa</taxon>
        <taxon>Spiralia</taxon>
        <taxon>Lophotrochozoa</taxon>
        <taxon>Mollusca</taxon>
        <taxon>Bivalvia</taxon>
        <taxon>Autobranchia</taxon>
        <taxon>Heteroconchia</taxon>
        <taxon>Euheterodonta</taxon>
        <taxon>Imparidentia</taxon>
        <taxon>Neoheterodontei</taxon>
        <taxon>Myida</taxon>
        <taxon>Dreissenoidea</taxon>
        <taxon>Dreissenidae</taxon>
        <taxon>Dreissena</taxon>
    </lineage>
</organism>
<keyword evidence="4" id="KW-1185">Reference proteome</keyword>
<evidence type="ECO:0000313" key="4">
    <source>
        <dbReference type="Proteomes" id="UP000828390"/>
    </source>
</evidence>
<keyword evidence="1" id="KW-0863">Zinc-finger</keyword>
<feature type="domain" description="CCHC-type" evidence="2">
    <location>
        <begin position="64"/>
        <end position="78"/>
    </location>
</feature>
<dbReference type="InterPro" id="IPR036875">
    <property type="entry name" value="Znf_CCHC_sf"/>
</dbReference>
<keyword evidence="1" id="KW-0479">Metal-binding</keyword>
<dbReference type="GO" id="GO:0003676">
    <property type="term" value="F:nucleic acid binding"/>
    <property type="evidence" value="ECO:0007669"/>
    <property type="project" value="InterPro"/>
</dbReference>
<dbReference type="Proteomes" id="UP000828390">
    <property type="component" value="Unassembled WGS sequence"/>
</dbReference>
<proteinExistence type="predicted"/>
<comment type="caution">
    <text evidence="3">The sequence shown here is derived from an EMBL/GenBank/DDBJ whole genome shotgun (WGS) entry which is preliminary data.</text>
</comment>
<keyword evidence="1" id="KW-0862">Zinc</keyword>
<accession>A0A9D4C3X8</accession>
<reference evidence="3" key="2">
    <citation type="submission" date="2020-11" db="EMBL/GenBank/DDBJ databases">
        <authorList>
            <person name="McCartney M.A."/>
            <person name="Auch B."/>
            <person name="Kono T."/>
            <person name="Mallez S."/>
            <person name="Becker A."/>
            <person name="Gohl D.M."/>
            <person name="Silverstein K.A.T."/>
            <person name="Koren S."/>
            <person name="Bechman K.B."/>
            <person name="Herman A."/>
            <person name="Abrahante J.E."/>
            <person name="Garbe J."/>
        </authorList>
    </citation>
    <scope>NUCLEOTIDE SEQUENCE</scope>
    <source>
        <strain evidence="3">Duluth1</strain>
        <tissue evidence="3">Whole animal</tissue>
    </source>
</reference>
<gene>
    <name evidence="3" type="ORF">DPMN_059403</name>
</gene>
<protein>
    <recommendedName>
        <fullName evidence="2">CCHC-type domain-containing protein</fullName>
    </recommendedName>
</protein>
<dbReference type="GO" id="GO:0008270">
    <property type="term" value="F:zinc ion binding"/>
    <property type="evidence" value="ECO:0007669"/>
    <property type="project" value="UniProtKB-KW"/>
</dbReference>
<reference evidence="3" key="1">
    <citation type="journal article" date="2019" name="bioRxiv">
        <title>The Genome of the Zebra Mussel, Dreissena polymorpha: A Resource for Invasive Species Research.</title>
        <authorList>
            <person name="McCartney M.A."/>
            <person name="Auch B."/>
            <person name="Kono T."/>
            <person name="Mallez S."/>
            <person name="Zhang Y."/>
            <person name="Obille A."/>
            <person name="Becker A."/>
            <person name="Abrahante J.E."/>
            <person name="Garbe J."/>
            <person name="Badalamenti J.P."/>
            <person name="Herman A."/>
            <person name="Mangelson H."/>
            <person name="Liachko I."/>
            <person name="Sullivan S."/>
            <person name="Sone E.D."/>
            <person name="Koren S."/>
            <person name="Silverstein K.A.T."/>
            <person name="Beckman K.B."/>
            <person name="Gohl D.M."/>
        </authorList>
    </citation>
    <scope>NUCLEOTIDE SEQUENCE</scope>
    <source>
        <strain evidence="3">Duluth1</strain>
        <tissue evidence="3">Whole animal</tissue>
    </source>
</reference>
<evidence type="ECO:0000313" key="3">
    <source>
        <dbReference type="EMBL" id="KAH3716677.1"/>
    </source>
</evidence>
<sequence length="83" mass="10006">MPPVGWHIAVELSVRLYVCQSVRQQHDLRNAHLDTRSEYQDCHNENRDFRYVRRHVNPENSQHCTNCGRQNHVTRDCRLPKRQ</sequence>
<evidence type="ECO:0000256" key="1">
    <source>
        <dbReference type="PROSITE-ProRule" id="PRU00047"/>
    </source>
</evidence>